<dbReference type="EMBL" id="RJJR01000012">
    <property type="protein sequence ID" value="RNI34915.1"/>
    <property type="molecule type" value="Genomic_DNA"/>
</dbReference>
<name>A0A3M9NBZ6_9BACT</name>
<feature type="transmembrane region" description="Helical" evidence="1">
    <location>
        <begin position="7"/>
        <end position="29"/>
    </location>
</feature>
<comment type="caution">
    <text evidence="2">The sequence shown here is derived from an EMBL/GenBank/DDBJ whole genome shotgun (WGS) entry which is preliminary data.</text>
</comment>
<evidence type="ECO:0000313" key="2">
    <source>
        <dbReference type="EMBL" id="RNI34915.1"/>
    </source>
</evidence>
<evidence type="ECO:0000256" key="1">
    <source>
        <dbReference type="SAM" id="Phobius"/>
    </source>
</evidence>
<dbReference type="AlphaFoldDB" id="A0A3M9NBZ6"/>
<keyword evidence="1" id="KW-0472">Membrane</keyword>
<sequence length="97" mass="11033">MIFKKDNFVFGIALGIVAPLIGFLIYKLIKFKALSLQEMFQWMKLNPNLITVAISVSLMANAILFTIYINGYRDKTAKGIFIVTMVYAALALAFKYW</sequence>
<dbReference type="OrthoDB" id="678023at2"/>
<accession>A0A3M9NBZ6</accession>
<proteinExistence type="predicted"/>
<feature type="transmembrane region" description="Helical" evidence="1">
    <location>
        <begin position="76"/>
        <end position="94"/>
    </location>
</feature>
<organism evidence="2 3">
    <name type="scientific">Hanamia caeni</name>
    <dbReference type="NCBI Taxonomy" id="2294116"/>
    <lineage>
        <taxon>Bacteria</taxon>
        <taxon>Pseudomonadati</taxon>
        <taxon>Bacteroidota</taxon>
        <taxon>Chitinophagia</taxon>
        <taxon>Chitinophagales</taxon>
        <taxon>Chitinophagaceae</taxon>
        <taxon>Hanamia</taxon>
    </lineage>
</organism>
<keyword evidence="1" id="KW-1133">Transmembrane helix</keyword>
<keyword evidence="1" id="KW-0812">Transmembrane</keyword>
<dbReference type="RefSeq" id="WP_123121469.1">
    <property type="nucleotide sequence ID" value="NZ_RJJR01000012.1"/>
</dbReference>
<dbReference type="Proteomes" id="UP000267223">
    <property type="component" value="Unassembled WGS sequence"/>
</dbReference>
<reference evidence="2 3" key="1">
    <citation type="submission" date="2018-11" db="EMBL/GenBank/DDBJ databases">
        <title>Draft genome sequence of Ferruginibacter sp. BO-59.</title>
        <authorList>
            <person name="Im W.T."/>
        </authorList>
    </citation>
    <scope>NUCLEOTIDE SEQUENCE [LARGE SCALE GENOMIC DNA]</scope>
    <source>
        <strain evidence="2 3">BO-59</strain>
    </source>
</reference>
<protein>
    <submittedName>
        <fullName evidence="2">Uncharacterized protein</fullName>
    </submittedName>
</protein>
<keyword evidence="3" id="KW-1185">Reference proteome</keyword>
<evidence type="ECO:0000313" key="3">
    <source>
        <dbReference type="Proteomes" id="UP000267223"/>
    </source>
</evidence>
<feature type="transmembrane region" description="Helical" evidence="1">
    <location>
        <begin position="49"/>
        <end position="69"/>
    </location>
</feature>
<gene>
    <name evidence="2" type="ORF">EFY79_14670</name>
</gene>